<dbReference type="Proteomes" id="UP000482155">
    <property type="component" value="Unassembled WGS sequence"/>
</dbReference>
<proteinExistence type="predicted"/>
<name>A0A6B3SMM9_9BURK</name>
<gene>
    <name evidence="1" type="ORF">G3574_13505</name>
</gene>
<reference evidence="1 2" key="1">
    <citation type="submission" date="2020-02" db="EMBL/GenBank/DDBJ databases">
        <authorList>
            <person name="Kim M.K."/>
        </authorList>
    </citation>
    <scope>NUCLEOTIDE SEQUENCE [LARGE SCALE GENOMIC DNA]</scope>
    <source>
        <strain evidence="1 2">17J57-3</strain>
    </source>
</reference>
<dbReference type="RefSeq" id="WP_163963983.1">
    <property type="nucleotide sequence ID" value="NZ_JAAIVB010000045.1"/>
</dbReference>
<dbReference type="AlphaFoldDB" id="A0A6B3SMM9"/>
<sequence length="64" mass="7465">MDELRLNEAEQRQLMETTRHTHDVRLYRRTLAILECGRGKSVVEVAKSLNVTKWSFYSIRGISA</sequence>
<evidence type="ECO:0000313" key="2">
    <source>
        <dbReference type="Proteomes" id="UP000482155"/>
    </source>
</evidence>
<evidence type="ECO:0000313" key="1">
    <source>
        <dbReference type="EMBL" id="NEX62100.1"/>
    </source>
</evidence>
<accession>A0A6B3SMM9</accession>
<keyword evidence="2" id="KW-1185">Reference proteome</keyword>
<protein>
    <submittedName>
        <fullName evidence="1">Uncharacterized protein</fullName>
    </submittedName>
</protein>
<comment type="caution">
    <text evidence="1">The sequence shown here is derived from an EMBL/GenBank/DDBJ whole genome shotgun (WGS) entry which is preliminary data.</text>
</comment>
<dbReference type="EMBL" id="JAAIVB010000045">
    <property type="protein sequence ID" value="NEX62100.1"/>
    <property type="molecule type" value="Genomic_DNA"/>
</dbReference>
<organism evidence="1 2">
    <name type="scientific">Noviherbaspirillum galbum</name>
    <dbReference type="NCBI Taxonomy" id="2709383"/>
    <lineage>
        <taxon>Bacteria</taxon>
        <taxon>Pseudomonadati</taxon>
        <taxon>Pseudomonadota</taxon>
        <taxon>Betaproteobacteria</taxon>
        <taxon>Burkholderiales</taxon>
        <taxon>Oxalobacteraceae</taxon>
        <taxon>Noviherbaspirillum</taxon>
    </lineage>
</organism>